<dbReference type="FunFam" id="1.25.40.10:FF:000090">
    <property type="entry name" value="Pentatricopeptide repeat-containing protein, chloroplastic"/>
    <property type="match status" value="1"/>
</dbReference>
<sequence>MPPNAKRIMADDYKKWWKEVHGSYFGKDTNPLNDEEHDEAMLSRREDKLQTIKMRTSLFTMIRAPISSSLFEFSCFSTQLSHASILHQLKDTKPLHQVHAQITVSNLSNNVFLCNRLVNAYASRGLITEAQIIFSQISSKNVVSWTVLLSGLAKNGRFVEAIDVLYEMVVQEIRPNEITIASILPAFGKLGVLLMGKSVHCYWIKHNFGDNVFVETGLVDMYSKFGCMRIARYMFDKMLMRNIVSWNAIISGYCENGVCEEALCMFNQMRRKGFSGDIFTVMSLVRLEDIKVGNAIHSLIVRSGYESDQLIRTSLMEMYINCNFINDAYCIFSEISKKDLVAWTLMLRGFSRSGDWKQTIEHFNKMMAEDDIILDSISLITILSSCSSSGALQHGRRAHALVIKTGYQSDIFAGSAVIDMYANCASMEDAKIYFEEMEQKDVACWNALISGYGMIGCGSKAIDLFSKMKDSGISPNESTFVSLLSACSHSGLVGQGLEIFDHMIEIRNIIPNLKHYACVTDLLGRAGRLNDAYFFMKRKILQPRIEIYGSLLNACVIHKNFEMGDEISREIFELGPNDAGYYVLLSNMYALAGKRSGSKMARIFLKVNNLKKNPGFSSVEVNGEIFTFMASQKDHPHYLEIKECLEGLIRYFDELSQEM</sequence>
<dbReference type="PANTHER" id="PTHR47926:SF342">
    <property type="entry name" value="TETRATRICOPEPTIDE-LIKE HELICAL DOMAIN-CONTAINING PROTEIN-RELATED"/>
    <property type="match status" value="1"/>
</dbReference>
<feature type="repeat" description="PPR" evidence="3">
    <location>
        <begin position="441"/>
        <end position="475"/>
    </location>
</feature>
<dbReference type="InterPro" id="IPR002885">
    <property type="entry name" value="PPR_rpt"/>
</dbReference>
<dbReference type="InterPro" id="IPR046848">
    <property type="entry name" value="E_motif"/>
</dbReference>
<proteinExistence type="inferred from homology"/>
<organism evidence="4 5">
    <name type="scientific">Buddleja alternifolia</name>
    <dbReference type="NCBI Taxonomy" id="168488"/>
    <lineage>
        <taxon>Eukaryota</taxon>
        <taxon>Viridiplantae</taxon>
        <taxon>Streptophyta</taxon>
        <taxon>Embryophyta</taxon>
        <taxon>Tracheophyta</taxon>
        <taxon>Spermatophyta</taxon>
        <taxon>Magnoliopsida</taxon>
        <taxon>eudicotyledons</taxon>
        <taxon>Gunneridae</taxon>
        <taxon>Pentapetalae</taxon>
        <taxon>asterids</taxon>
        <taxon>lamiids</taxon>
        <taxon>Lamiales</taxon>
        <taxon>Scrophulariaceae</taxon>
        <taxon>Buddlejeae</taxon>
        <taxon>Buddleja</taxon>
    </lineage>
</organism>
<evidence type="ECO:0000313" key="4">
    <source>
        <dbReference type="EMBL" id="KAG8368365.1"/>
    </source>
</evidence>
<gene>
    <name evidence="4" type="ORF">BUALT_Bualt15G0037900</name>
</gene>
<dbReference type="GO" id="GO:0003723">
    <property type="term" value="F:RNA binding"/>
    <property type="evidence" value="ECO:0007669"/>
    <property type="project" value="InterPro"/>
</dbReference>
<comment type="caution">
    <text evidence="4">The sequence shown here is derived from an EMBL/GenBank/DDBJ whole genome shotgun (WGS) entry which is preliminary data.</text>
</comment>
<keyword evidence="1" id="KW-0677">Repeat</keyword>
<accession>A0AAV6WMY1</accession>
<evidence type="ECO:0008006" key="6">
    <source>
        <dbReference type="Google" id="ProtNLM"/>
    </source>
</evidence>
<reference evidence="4" key="1">
    <citation type="submission" date="2019-10" db="EMBL/GenBank/DDBJ databases">
        <authorList>
            <person name="Zhang R."/>
            <person name="Pan Y."/>
            <person name="Wang J."/>
            <person name="Ma R."/>
            <person name="Yu S."/>
        </authorList>
    </citation>
    <scope>NUCLEOTIDE SEQUENCE</scope>
    <source>
        <strain evidence="4">LA-IB0</strain>
        <tissue evidence="4">Leaf</tissue>
    </source>
</reference>
<dbReference type="Pfam" id="PF13041">
    <property type="entry name" value="PPR_2"/>
    <property type="match status" value="3"/>
</dbReference>
<dbReference type="GO" id="GO:0009451">
    <property type="term" value="P:RNA modification"/>
    <property type="evidence" value="ECO:0007669"/>
    <property type="project" value="InterPro"/>
</dbReference>
<dbReference type="FunFam" id="1.25.40.10:FF:000196">
    <property type="entry name" value="Pentatricopeptide repeat-containing protein At4g14850"/>
    <property type="match status" value="1"/>
</dbReference>
<evidence type="ECO:0000256" key="2">
    <source>
        <dbReference type="ARBA" id="ARBA00061659"/>
    </source>
</evidence>
<dbReference type="NCBIfam" id="TIGR00756">
    <property type="entry name" value="PPR"/>
    <property type="match status" value="3"/>
</dbReference>
<evidence type="ECO:0000256" key="3">
    <source>
        <dbReference type="PROSITE-ProRule" id="PRU00708"/>
    </source>
</evidence>
<dbReference type="InterPro" id="IPR046960">
    <property type="entry name" value="PPR_At4g14850-like_plant"/>
</dbReference>
<feature type="repeat" description="PPR" evidence="3">
    <location>
        <begin position="141"/>
        <end position="175"/>
    </location>
</feature>
<protein>
    <recommendedName>
        <fullName evidence="6">Pentatricopeptide repeat-containing protein</fullName>
    </recommendedName>
</protein>
<dbReference type="InterPro" id="IPR011990">
    <property type="entry name" value="TPR-like_helical_dom_sf"/>
</dbReference>
<name>A0AAV6WMY1_9LAMI</name>
<comment type="similarity">
    <text evidence="2">Belongs to the PPR family. PCMP-E subfamily.</text>
</comment>
<feature type="repeat" description="PPR" evidence="3">
    <location>
        <begin position="339"/>
        <end position="374"/>
    </location>
</feature>
<dbReference type="AlphaFoldDB" id="A0AAV6WMY1"/>
<keyword evidence="5" id="KW-1185">Reference proteome</keyword>
<evidence type="ECO:0000256" key="1">
    <source>
        <dbReference type="ARBA" id="ARBA00022737"/>
    </source>
</evidence>
<feature type="repeat" description="PPR" evidence="3">
    <location>
        <begin position="242"/>
        <end position="276"/>
    </location>
</feature>
<dbReference type="Pfam" id="PF01535">
    <property type="entry name" value="PPR"/>
    <property type="match status" value="1"/>
</dbReference>
<dbReference type="Proteomes" id="UP000826271">
    <property type="component" value="Unassembled WGS sequence"/>
</dbReference>
<dbReference type="Gene3D" id="1.25.40.10">
    <property type="entry name" value="Tetratricopeptide repeat domain"/>
    <property type="match status" value="5"/>
</dbReference>
<dbReference type="PANTHER" id="PTHR47926">
    <property type="entry name" value="PENTATRICOPEPTIDE REPEAT-CONTAINING PROTEIN"/>
    <property type="match status" value="1"/>
</dbReference>
<evidence type="ECO:0000313" key="5">
    <source>
        <dbReference type="Proteomes" id="UP000826271"/>
    </source>
</evidence>
<dbReference type="EMBL" id="WHWC01000015">
    <property type="protein sequence ID" value="KAG8368365.1"/>
    <property type="molecule type" value="Genomic_DNA"/>
</dbReference>
<dbReference type="PROSITE" id="PS51375">
    <property type="entry name" value="PPR"/>
    <property type="match status" value="4"/>
</dbReference>
<dbReference type="Pfam" id="PF20431">
    <property type="entry name" value="E_motif"/>
    <property type="match status" value="1"/>
</dbReference>